<dbReference type="SMART" id="SM00388">
    <property type="entry name" value="HisKA"/>
    <property type="match status" value="1"/>
</dbReference>
<dbReference type="InterPro" id="IPR004358">
    <property type="entry name" value="Sig_transdc_His_kin-like_C"/>
</dbReference>
<keyword evidence="12" id="KW-0902">Two-component regulatory system</keyword>
<dbReference type="GO" id="GO:0005886">
    <property type="term" value="C:plasma membrane"/>
    <property type="evidence" value="ECO:0007669"/>
    <property type="project" value="UniProtKB-SubCell"/>
</dbReference>
<evidence type="ECO:0000256" key="8">
    <source>
        <dbReference type="ARBA" id="ARBA00022741"/>
    </source>
</evidence>
<evidence type="ECO:0000313" key="18">
    <source>
        <dbReference type="Proteomes" id="UP000785679"/>
    </source>
</evidence>
<evidence type="ECO:0000256" key="11">
    <source>
        <dbReference type="ARBA" id="ARBA00022989"/>
    </source>
</evidence>
<dbReference type="CDD" id="cd00082">
    <property type="entry name" value="HisKA"/>
    <property type="match status" value="1"/>
</dbReference>
<reference evidence="17" key="1">
    <citation type="submission" date="2019-06" db="EMBL/GenBank/DDBJ databases">
        <authorList>
            <person name="Zheng W."/>
        </authorList>
    </citation>
    <scope>NUCLEOTIDE SEQUENCE</scope>
    <source>
        <strain evidence="17">QDHG01</strain>
    </source>
</reference>
<dbReference type="PANTHER" id="PTHR45528:SF1">
    <property type="entry name" value="SENSOR HISTIDINE KINASE CPXA"/>
    <property type="match status" value="1"/>
</dbReference>
<dbReference type="Gene3D" id="3.30.565.10">
    <property type="entry name" value="Histidine kinase-like ATPase, C-terminal domain"/>
    <property type="match status" value="1"/>
</dbReference>
<keyword evidence="7 14" id="KW-0812">Transmembrane</keyword>
<evidence type="ECO:0000256" key="14">
    <source>
        <dbReference type="SAM" id="Phobius"/>
    </source>
</evidence>
<feature type="transmembrane region" description="Helical" evidence="14">
    <location>
        <begin position="31"/>
        <end position="50"/>
    </location>
</feature>
<dbReference type="SMART" id="SM00304">
    <property type="entry name" value="HAMP"/>
    <property type="match status" value="1"/>
</dbReference>
<feature type="domain" description="HAMP" evidence="16">
    <location>
        <begin position="47"/>
        <end position="99"/>
    </location>
</feature>
<gene>
    <name evidence="17" type="ORF">FGO68_gene15027</name>
</gene>
<dbReference type="Gene3D" id="6.10.340.10">
    <property type="match status" value="1"/>
</dbReference>
<dbReference type="CDD" id="cd06225">
    <property type="entry name" value="HAMP"/>
    <property type="match status" value="1"/>
</dbReference>
<dbReference type="GO" id="GO:0000155">
    <property type="term" value="F:phosphorelay sensor kinase activity"/>
    <property type="evidence" value="ECO:0007669"/>
    <property type="project" value="InterPro"/>
</dbReference>
<keyword evidence="8" id="KW-0547">Nucleotide-binding</keyword>
<keyword evidence="6" id="KW-0808">Transferase</keyword>
<keyword evidence="9" id="KW-0418">Kinase</keyword>
<keyword evidence="4" id="KW-1003">Cell membrane</keyword>
<dbReference type="EC" id="2.7.13.3" evidence="3"/>
<protein>
    <recommendedName>
        <fullName evidence="3">histidine kinase</fullName>
        <ecNumber evidence="3">2.7.13.3</ecNumber>
    </recommendedName>
</protein>
<keyword evidence="18" id="KW-1185">Reference proteome</keyword>
<dbReference type="InterPro" id="IPR003661">
    <property type="entry name" value="HisK_dim/P_dom"/>
</dbReference>
<dbReference type="PROSITE" id="PS50109">
    <property type="entry name" value="HIS_KIN"/>
    <property type="match status" value="1"/>
</dbReference>
<dbReference type="AlphaFoldDB" id="A0A8J8SV64"/>
<evidence type="ECO:0000256" key="4">
    <source>
        <dbReference type="ARBA" id="ARBA00022475"/>
    </source>
</evidence>
<dbReference type="Proteomes" id="UP000785679">
    <property type="component" value="Unassembled WGS sequence"/>
</dbReference>
<evidence type="ECO:0000256" key="13">
    <source>
        <dbReference type="ARBA" id="ARBA00023136"/>
    </source>
</evidence>
<dbReference type="SUPFAM" id="SSF55874">
    <property type="entry name" value="ATPase domain of HSP90 chaperone/DNA topoisomerase II/histidine kinase"/>
    <property type="match status" value="1"/>
</dbReference>
<feature type="domain" description="Histidine kinase" evidence="15">
    <location>
        <begin position="107"/>
        <end position="320"/>
    </location>
</feature>
<dbReference type="PANTHER" id="PTHR45528">
    <property type="entry name" value="SENSOR HISTIDINE KINASE CPXA"/>
    <property type="match status" value="1"/>
</dbReference>
<evidence type="ECO:0000313" key="17">
    <source>
        <dbReference type="EMBL" id="TNV71583.1"/>
    </source>
</evidence>
<evidence type="ECO:0000259" key="16">
    <source>
        <dbReference type="PROSITE" id="PS50885"/>
    </source>
</evidence>
<evidence type="ECO:0000256" key="2">
    <source>
        <dbReference type="ARBA" id="ARBA00004651"/>
    </source>
</evidence>
<dbReference type="SUPFAM" id="SSF158472">
    <property type="entry name" value="HAMP domain-like"/>
    <property type="match status" value="1"/>
</dbReference>
<dbReference type="InterPro" id="IPR036890">
    <property type="entry name" value="HATPase_C_sf"/>
</dbReference>
<evidence type="ECO:0000256" key="7">
    <source>
        <dbReference type="ARBA" id="ARBA00022692"/>
    </source>
</evidence>
<evidence type="ECO:0000256" key="5">
    <source>
        <dbReference type="ARBA" id="ARBA00022553"/>
    </source>
</evidence>
<dbReference type="Gene3D" id="1.10.287.130">
    <property type="match status" value="1"/>
</dbReference>
<proteinExistence type="predicted"/>
<evidence type="ECO:0000259" key="15">
    <source>
        <dbReference type="PROSITE" id="PS50109"/>
    </source>
</evidence>
<evidence type="ECO:0000256" key="10">
    <source>
        <dbReference type="ARBA" id="ARBA00022840"/>
    </source>
</evidence>
<dbReference type="Pfam" id="PF00672">
    <property type="entry name" value="HAMP"/>
    <property type="match status" value="1"/>
</dbReference>
<accession>A0A8J8SV64</accession>
<dbReference type="InterPro" id="IPR003660">
    <property type="entry name" value="HAMP_dom"/>
</dbReference>
<dbReference type="Pfam" id="PF02518">
    <property type="entry name" value="HATPase_c"/>
    <property type="match status" value="1"/>
</dbReference>
<dbReference type="InterPro" id="IPR050398">
    <property type="entry name" value="HssS/ArlS-like"/>
</dbReference>
<comment type="caution">
    <text evidence="17">The sequence shown here is derived from an EMBL/GenBank/DDBJ whole genome shotgun (WGS) entry which is preliminary data.</text>
</comment>
<keyword evidence="10" id="KW-0067">ATP-binding</keyword>
<organism evidence="17 18">
    <name type="scientific">Halteria grandinella</name>
    <dbReference type="NCBI Taxonomy" id="5974"/>
    <lineage>
        <taxon>Eukaryota</taxon>
        <taxon>Sar</taxon>
        <taxon>Alveolata</taxon>
        <taxon>Ciliophora</taxon>
        <taxon>Intramacronucleata</taxon>
        <taxon>Spirotrichea</taxon>
        <taxon>Stichotrichia</taxon>
        <taxon>Sporadotrichida</taxon>
        <taxon>Halteriidae</taxon>
        <taxon>Halteria</taxon>
    </lineage>
</organism>
<keyword evidence="13 14" id="KW-0472">Membrane</keyword>
<dbReference type="InterPro" id="IPR003594">
    <property type="entry name" value="HATPase_dom"/>
</dbReference>
<evidence type="ECO:0000256" key="6">
    <source>
        <dbReference type="ARBA" id="ARBA00022679"/>
    </source>
</evidence>
<comment type="catalytic activity">
    <reaction evidence="1">
        <text>ATP + protein L-histidine = ADP + protein N-phospho-L-histidine.</text>
        <dbReference type="EC" id="2.7.13.3"/>
    </reaction>
</comment>
<dbReference type="InterPro" id="IPR036097">
    <property type="entry name" value="HisK_dim/P_sf"/>
</dbReference>
<keyword evidence="5" id="KW-0597">Phosphoprotein</keyword>
<dbReference type="PROSITE" id="PS50885">
    <property type="entry name" value="HAMP"/>
    <property type="match status" value="1"/>
</dbReference>
<evidence type="ECO:0000256" key="9">
    <source>
        <dbReference type="ARBA" id="ARBA00022777"/>
    </source>
</evidence>
<dbReference type="GO" id="GO:0005524">
    <property type="term" value="F:ATP binding"/>
    <property type="evidence" value="ECO:0007669"/>
    <property type="project" value="UniProtKB-KW"/>
</dbReference>
<name>A0A8J8SV64_HALGN</name>
<dbReference type="SMART" id="SM00387">
    <property type="entry name" value="HATPase_c"/>
    <property type="match status" value="1"/>
</dbReference>
<dbReference type="OrthoDB" id="304129at2759"/>
<dbReference type="Pfam" id="PF00512">
    <property type="entry name" value="HisKA"/>
    <property type="match status" value="1"/>
</dbReference>
<keyword evidence="11 14" id="KW-1133">Transmembrane helix</keyword>
<evidence type="ECO:0000256" key="3">
    <source>
        <dbReference type="ARBA" id="ARBA00012438"/>
    </source>
</evidence>
<dbReference type="SUPFAM" id="SSF47384">
    <property type="entry name" value="Homodimeric domain of signal transducing histidine kinase"/>
    <property type="match status" value="1"/>
</dbReference>
<sequence>MAFLIPSESGKYRLVQFVPAPPPLHVPFGPALALGCVLALFGIVMSWHVARPIRALKLSVERFGQGDLAQRSSIDRRDEIGDLSRTFNRMADQISGIVERERGLVRSVAHEVRGPLTRMKLLLERLRENRDTTGTLYRLDSEIAALGHIPDTLLNLARIETGNFESNPEKTDFALFLQDLLDRFDPVTAKLGIPIESRLEGIEDRQFRIDTAVLERAIENVIDNALRHSPPGTKVVLDAQIASGTIELTVRDFGPGVPDEDREAIFRPFFRSDRSRNRGTGGVGLGLAIAKASVIALGGTIDATNAVPGLCVTIRIPVNETTDE</sequence>
<comment type="subcellular location">
    <subcellularLocation>
        <location evidence="2">Cell membrane</location>
        <topology evidence="2">Multi-pass membrane protein</topology>
    </subcellularLocation>
</comment>
<dbReference type="InterPro" id="IPR005467">
    <property type="entry name" value="His_kinase_dom"/>
</dbReference>
<dbReference type="EMBL" id="RRYP01029745">
    <property type="protein sequence ID" value="TNV71583.1"/>
    <property type="molecule type" value="Genomic_DNA"/>
</dbReference>
<dbReference type="PRINTS" id="PR00344">
    <property type="entry name" value="BCTRLSENSOR"/>
</dbReference>
<evidence type="ECO:0000256" key="12">
    <source>
        <dbReference type="ARBA" id="ARBA00023012"/>
    </source>
</evidence>
<evidence type="ECO:0000256" key="1">
    <source>
        <dbReference type="ARBA" id="ARBA00000085"/>
    </source>
</evidence>